<evidence type="ECO:0008006" key="4">
    <source>
        <dbReference type="Google" id="ProtNLM"/>
    </source>
</evidence>
<evidence type="ECO:0000313" key="3">
    <source>
        <dbReference type="Proteomes" id="UP000036987"/>
    </source>
</evidence>
<dbReference type="PANTHER" id="PTHR31972:SF3">
    <property type="entry name" value="OS09G0416600 PROTEIN"/>
    <property type="match status" value="1"/>
</dbReference>
<sequence>MHRPMPACFRGVATPPITTAVGSTLTTSVYETHLGFAALTWSRTVLGLSLRTEIRLPSSSYYCSASTSSVSSSAFSSSTDSNYETLFFQFRPWILWKRCGVKKFHLKDQQRKVDFAWDLSRATFPSAGGPEPTSGFSLSIAVDGEMFLIVGDFKDEVVYRRAKMRKPNHSISSGKRAFSKRKRTPTNPLLISRSEHVIVSDTCCGSHRPYSTRATMGGKERDISIVLGGKREKDAKLMVALDGDKVLQVKHLRWKFRGNERVQTDDGCIQVSWDVHDWLFTSSSTPQTTSPENIGQAMLTFRFDPNEKERHFQNNSCNLAEQRMYGWGRYGNIERCNSSRSTSNMMRKGKKILQKTSSSSSSASMGSSVSNSSVLGWASAEETELKESDGFFLVVYIWKQ</sequence>
<dbReference type="Proteomes" id="UP000036987">
    <property type="component" value="Unassembled WGS sequence"/>
</dbReference>
<dbReference type="EMBL" id="LFYR01000671">
    <property type="protein sequence ID" value="KMZ71570.1"/>
    <property type="molecule type" value="Genomic_DNA"/>
</dbReference>
<feature type="region of interest" description="Disordered" evidence="1">
    <location>
        <begin position="338"/>
        <end position="371"/>
    </location>
</feature>
<reference evidence="3" key="1">
    <citation type="journal article" date="2016" name="Nature">
        <title>The genome of the seagrass Zostera marina reveals angiosperm adaptation to the sea.</title>
        <authorList>
            <person name="Olsen J.L."/>
            <person name="Rouze P."/>
            <person name="Verhelst B."/>
            <person name="Lin Y.-C."/>
            <person name="Bayer T."/>
            <person name="Collen J."/>
            <person name="Dattolo E."/>
            <person name="De Paoli E."/>
            <person name="Dittami S."/>
            <person name="Maumus F."/>
            <person name="Michel G."/>
            <person name="Kersting A."/>
            <person name="Lauritano C."/>
            <person name="Lohaus R."/>
            <person name="Toepel M."/>
            <person name="Tonon T."/>
            <person name="Vanneste K."/>
            <person name="Amirebrahimi M."/>
            <person name="Brakel J."/>
            <person name="Bostroem C."/>
            <person name="Chovatia M."/>
            <person name="Grimwood J."/>
            <person name="Jenkins J.W."/>
            <person name="Jueterbock A."/>
            <person name="Mraz A."/>
            <person name="Stam W.T."/>
            <person name="Tice H."/>
            <person name="Bornberg-Bauer E."/>
            <person name="Green P.J."/>
            <person name="Pearson G.A."/>
            <person name="Procaccini G."/>
            <person name="Duarte C.M."/>
            <person name="Schmutz J."/>
            <person name="Reusch T.B.H."/>
            <person name="Van de Peer Y."/>
        </authorList>
    </citation>
    <scope>NUCLEOTIDE SEQUENCE [LARGE SCALE GENOMIC DNA]</scope>
    <source>
        <strain evidence="3">cv. Finnish</strain>
    </source>
</reference>
<dbReference type="Pfam" id="PF05910">
    <property type="entry name" value="DUF868"/>
    <property type="match status" value="1"/>
</dbReference>
<accession>A0A0K9PTK6</accession>
<dbReference type="OMA" id="IPACFRG"/>
<organism evidence="2 3">
    <name type="scientific">Zostera marina</name>
    <name type="common">Eelgrass</name>
    <dbReference type="NCBI Taxonomy" id="29655"/>
    <lineage>
        <taxon>Eukaryota</taxon>
        <taxon>Viridiplantae</taxon>
        <taxon>Streptophyta</taxon>
        <taxon>Embryophyta</taxon>
        <taxon>Tracheophyta</taxon>
        <taxon>Spermatophyta</taxon>
        <taxon>Magnoliopsida</taxon>
        <taxon>Liliopsida</taxon>
        <taxon>Zosteraceae</taxon>
        <taxon>Zostera</taxon>
    </lineage>
</organism>
<comment type="caution">
    <text evidence="2">The sequence shown here is derived from an EMBL/GenBank/DDBJ whole genome shotgun (WGS) entry which is preliminary data.</text>
</comment>
<protein>
    <recommendedName>
        <fullName evidence="4">DUF868 family protein</fullName>
    </recommendedName>
</protein>
<dbReference type="InterPro" id="IPR008586">
    <property type="entry name" value="DUF868_pln"/>
</dbReference>
<name>A0A0K9PTK6_ZOSMR</name>
<dbReference type="PANTHER" id="PTHR31972">
    <property type="entry name" value="EXPRESSED PROTEIN"/>
    <property type="match status" value="1"/>
</dbReference>
<gene>
    <name evidence="2" type="ORF">ZOSMA_17G01280</name>
</gene>
<dbReference type="OrthoDB" id="1894291at2759"/>
<keyword evidence="3" id="KW-1185">Reference proteome</keyword>
<dbReference type="AlphaFoldDB" id="A0A0K9PTK6"/>
<proteinExistence type="predicted"/>
<feature type="compositionally biased region" description="Low complexity" evidence="1">
    <location>
        <begin position="357"/>
        <end position="371"/>
    </location>
</feature>
<evidence type="ECO:0000256" key="1">
    <source>
        <dbReference type="SAM" id="MobiDB-lite"/>
    </source>
</evidence>
<evidence type="ECO:0000313" key="2">
    <source>
        <dbReference type="EMBL" id="KMZ71570.1"/>
    </source>
</evidence>